<dbReference type="InterPro" id="IPR051481">
    <property type="entry name" value="BTB-POZ/Galectin-3-binding"/>
</dbReference>
<dbReference type="EnsemblMetazoa" id="G33755.1">
    <property type="protein sequence ID" value="G33755.1:cds"/>
    <property type="gene ID" value="G33755"/>
</dbReference>
<feature type="region of interest" description="Disordered" evidence="1">
    <location>
        <begin position="1"/>
        <end position="87"/>
    </location>
</feature>
<dbReference type="PANTHER" id="PTHR24410:SF46">
    <property type="entry name" value="SERINE-ENRICHED PROTEIN"/>
    <property type="match status" value="1"/>
</dbReference>
<organism evidence="3 4">
    <name type="scientific">Magallana gigas</name>
    <name type="common">Pacific oyster</name>
    <name type="synonym">Crassostrea gigas</name>
    <dbReference type="NCBI Taxonomy" id="29159"/>
    <lineage>
        <taxon>Eukaryota</taxon>
        <taxon>Metazoa</taxon>
        <taxon>Spiralia</taxon>
        <taxon>Lophotrochozoa</taxon>
        <taxon>Mollusca</taxon>
        <taxon>Bivalvia</taxon>
        <taxon>Autobranchia</taxon>
        <taxon>Pteriomorphia</taxon>
        <taxon>Ostreida</taxon>
        <taxon>Ostreoidea</taxon>
        <taxon>Ostreidae</taxon>
        <taxon>Magallana</taxon>
    </lineage>
</organism>
<accession>A0A8W8MKX9</accession>
<evidence type="ECO:0000256" key="1">
    <source>
        <dbReference type="SAM" id="MobiDB-lite"/>
    </source>
</evidence>
<dbReference type="Gene3D" id="3.30.710.10">
    <property type="entry name" value="Potassium Channel Kv1.1, Chain A"/>
    <property type="match status" value="1"/>
</dbReference>
<feature type="compositionally biased region" description="Acidic residues" evidence="1">
    <location>
        <begin position="59"/>
        <end position="68"/>
    </location>
</feature>
<dbReference type="Pfam" id="PF00651">
    <property type="entry name" value="BTB"/>
    <property type="match status" value="1"/>
</dbReference>
<proteinExistence type="predicted"/>
<dbReference type="AlphaFoldDB" id="A0A8W8MKX9"/>
<dbReference type="SMART" id="SM00225">
    <property type="entry name" value="BTB"/>
    <property type="match status" value="1"/>
</dbReference>
<dbReference type="PROSITE" id="PS50097">
    <property type="entry name" value="BTB"/>
    <property type="match status" value="1"/>
</dbReference>
<dbReference type="InterPro" id="IPR000210">
    <property type="entry name" value="BTB/POZ_dom"/>
</dbReference>
<evidence type="ECO:0000313" key="3">
    <source>
        <dbReference type="EnsemblMetazoa" id="G33755.1:cds"/>
    </source>
</evidence>
<evidence type="ECO:0000313" key="4">
    <source>
        <dbReference type="Proteomes" id="UP000005408"/>
    </source>
</evidence>
<dbReference type="CDD" id="cd18186">
    <property type="entry name" value="BTB_POZ_ZBTB_KLHL-like"/>
    <property type="match status" value="1"/>
</dbReference>
<feature type="domain" description="BTB" evidence="2">
    <location>
        <begin position="134"/>
        <end position="220"/>
    </location>
</feature>
<keyword evidence="4" id="KW-1185">Reference proteome</keyword>
<protein>
    <recommendedName>
        <fullName evidence="2">BTB domain-containing protein</fullName>
    </recommendedName>
</protein>
<sequence>MEMTDFGSTTCLLGSNSGGERETTPEGFSSGYDSNSDTNLKSNRRKNFLQWSPWRSNDDSDSDSEISDVDSCISESESEDKEGAWKQRGAWLNEEAWSDSSDSESEDDADSVKYVNAEAVNEALTVVMDMPDLCDVTFLVGSTLTPVHGVKSIMSTRSRVFYQLILKAVKESSHFSKKKKSSKKHIGQTPKPTVHIPEVSVSIFKKLLHYIHTGRVDIKPYDLTELMCAAHRYDLPDLMEICRNFLDSCTSTCAIYTVLDTAQRLQGQTIAQKIAQKMSERLTRLESRKKQMFNHKNFI</sequence>
<dbReference type="InterPro" id="IPR011333">
    <property type="entry name" value="SKP1/BTB/POZ_sf"/>
</dbReference>
<dbReference type="PANTHER" id="PTHR24410">
    <property type="entry name" value="HL07962P-RELATED"/>
    <property type="match status" value="1"/>
</dbReference>
<evidence type="ECO:0000259" key="2">
    <source>
        <dbReference type="PROSITE" id="PS50097"/>
    </source>
</evidence>
<feature type="compositionally biased region" description="Polar residues" evidence="1">
    <location>
        <begin position="1"/>
        <end position="15"/>
    </location>
</feature>
<feature type="compositionally biased region" description="Polar residues" evidence="1">
    <location>
        <begin position="31"/>
        <end position="41"/>
    </location>
</feature>
<dbReference type="SUPFAM" id="SSF54695">
    <property type="entry name" value="POZ domain"/>
    <property type="match status" value="1"/>
</dbReference>
<reference evidence="3" key="1">
    <citation type="submission" date="2022-08" db="UniProtKB">
        <authorList>
            <consortium name="EnsemblMetazoa"/>
        </authorList>
    </citation>
    <scope>IDENTIFICATION</scope>
    <source>
        <strain evidence="3">05x7-T-G4-1.051#20</strain>
    </source>
</reference>
<dbReference type="Proteomes" id="UP000005408">
    <property type="component" value="Unassembled WGS sequence"/>
</dbReference>
<name>A0A8W8MKX9_MAGGI</name>